<dbReference type="AlphaFoldDB" id="A0A9W8TGX4"/>
<evidence type="ECO:0000313" key="2">
    <source>
        <dbReference type="EMBL" id="KAJ3518170.1"/>
    </source>
</evidence>
<evidence type="ECO:0000256" key="1">
    <source>
        <dbReference type="SAM" id="Phobius"/>
    </source>
</evidence>
<proteinExistence type="predicted"/>
<keyword evidence="1" id="KW-0472">Membrane</keyword>
<sequence length="140" mass="15194">MTALKLLNAWIAWFSVLFCTFIYVGDLYKLASPTPTSDEAAAALNGEATDLGLRAFFYSALVPLLSNLTIPAFVSEAAGAGQGRNNGSSWSDHVSRVPRRMQMHLATVWAVSHLVFAGCIFGALLIVREDIDSDTERSLK</sequence>
<comment type="caution">
    <text evidence="2">The sequence shown here is derived from an EMBL/GenBank/DDBJ whole genome shotgun (WGS) entry which is preliminary data.</text>
</comment>
<feature type="transmembrane region" description="Helical" evidence="1">
    <location>
        <begin position="7"/>
        <end position="25"/>
    </location>
</feature>
<protein>
    <submittedName>
        <fullName evidence="2">Uncharacterized protein</fullName>
    </submittedName>
</protein>
<name>A0A9W8TGX4_9AGAR</name>
<gene>
    <name evidence="2" type="ORF">NLJ89_g3</name>
</gene>
<keyword evidence="1" id="KW-1133">Transmembrane helix</keyword>
<dbReference type="OrthoDB" id="28755at2759"/>
<evidence type="ECO:0000313" key="3">
    <source>
        <dbReference type="Proteomes" id="UP001148786"/>
    </source>
</evidence>
<organism evidence="2 3">
    <name type="scientific">Agrocybe chaxingu</name>
    <dbReference type="NCBI Taxonomy" id="84603"/>
    <lineage>
        <taxon>Eukaryota</taxon>
        <taxon>Fungi</taxon>
        <taxon>Dikarya</taxon>
        <taxon>Basidiomycota</taxon>
        <taxon>Agaricomycotina</taxon>
        <taxon>Agaricomycetes</taxon>
        <taxon>Agaricomycetidae</taxon>
        <taxon>Agaricales</taxon>
        <taxon>Agaricineae</taxon>
        <taxon>Strophariaceae</taxon>
        <taxon>Agrocybe</taxon>
    </lineage>
</organism>
<accession>A0A9W8TGX4</accession>
<feature type="transmembrane region" description="Helical" evidence="1">
    <location>
        <begin position="55"/>
        <end position="74"/>
    </location>
</feature>
<dbReference type="Proteomes" id="UP001148786">
    <property type="component" value="Unassembled WGS sequence"/>
</dbReference>
<reference evidence="2" key="1">
    <citation type="submission" date="2022-07" db="EMBL/GenBank/DDBJ databases">
        <title>Genome Sequence of Agrocybe chaxingu.</title>
        <authorList>
            <person name="Buettner E."/>
        </authorList>
    </citation>
    <scope>NUCLEOTIDE SEQUENCE</scope>
    <source>
        <strain evidence="2">MP-N11</strain>
    </source>
</reference>
<keyword evidence="3" id="KW-1185">Reference proteome</keyword>
<dbReference type="EMBL" id="JANKHO010000001">
    <property type="protein sequence ID" value="KAJ3518170.1"/>
    <property type="molecule type" value="Genomic_DNA"/>
</dbReference>
<feature type="transmembrane region" description="Helical" evidence="1">
    <location>
        <begin position="105"/>
        <end position="127"/>
    </location>
</feature>
<keyword evidence="1" id="KW-0812">Transmembrane</keyword>